<dbReference type="InterPro" id="IPR051598">
    <property type="entry name" value="TSUP/Inactive_protease-like"/>
</dbReference>
<sequence>MTSLPWSIEVVVGSGMGFCSGLFGLGGSSIGTPILRLLGLPALIALASPLPLTLPSAIGGAIAYRNTHLIHWRIAVSTSLWGSPGVIAGSLLTKFLHGTVLMLFTALFILGVGMYGLSGLRNRATPEPRAKLNERIVPYWSPLVGLINGLLANGGGLLLVPFYQLGIGLELRAALATSLATVALMALPSTIVHTALGHIDWVLTGWLAIGVFPFTYLGSQLALHLPTPILTRLYSLFLIALALYFGYIEITSLLPK</sequence>
<dbReference type="Pfam" id="PF01925">
    <property type="entry name" value="TauE"/>
    <property type="match status" value="1"/>
</dbReference>
<comment type="subcellular location">
    <subcellularLocation>
        <location evidence="6">Cell membrane</location>
        <topology evidence="6">Multi-pass membrane protein</topology>
    </subcellularLocation>
    <subcellularLocation>
        <location evidence="1">Membrane</location>
        <topology evidence="1">Multi-pass membrane protein</topology>
    </subcellularLocation>
</comment>
<feature type="transmembrane region" description="Helical" evidence="6">
    <location>
        <begin position="6"/>
        <end position="25"/>
    </location>
</feature>
<dbReference type="PANTHER" id="PTHR43701">
    <property type="entry name" value="MEMBRANE TRANSPORTER PROTEIN MJ0441-RELATED"/>
    <property type="match status" value="1"/>
</dbReference>
<feature type="transmembrane region" description="Helical" evidence="6">
    <location>
        <begin position="99"/>
        <end position="117"/>
    </location>
</feature>
<evidence type="ECO:0000313" key="8">
    <source>
        <dbReference type="Proteomes" id="UP000010366"/>
    </source>
</evidence>
<dbReference type="KEGG" id="cmp:Cha6605_1901"/>
<feature type="transmembrane region" description="Helical" evidence="6">
    <location>
        <begin position="37"/>
        <end position="64"/>
    </location>
</feature>
<keyword evidence="6" id="KW-1003">Cell membrane</keyword>
<evidence type="ECO:0000256" key="2">
    <source>
        <dbReference type="ARBA" id="ARBA00009142"/>
    </source>
</evidence>
<comment type="similarity">
    <text evidence="2 6">Belongs to the 4-toluene sulfonate uptake permease (TSUP) (TC 2.A.102) family.</text>
</comment>
<evidence type="ECO:0000256" key="3">
    <source>
        <dbReference type="ARBA" id="ARBA00022692"/>
    </source>
</evidence>
<accession>K9UFM5</accession>
<keyword evidence="5 6" id="KW-0472">Membrane</keyword>
<protein>
    <recommendedName>
        <fullName evidence="6">Probable membrane transporter protein</fullName>
    </recommendedName>
</protein>
<organism evidence="7 8">
    <name type="scientific">Chamaesiphon minutus (strain ATCC 27169 / PCC 6605)</name>
    <dbReference type="NCBI Taxonomy" id="1173020"/>
    <lineage>
        <taxon>Bacteria</taxon>
        <taxon>Bacillati</taxon>
        <taxon>Cyanobacteriota</taxon>
        <taxon>Cyanophyceae</taxon>
        <taxon>Gomontiellales</taxon>
        <taxon>Chamaesiphonaceae</taxon>
        <taxon>Chamaesiphon</taxon>
    </lineage>
</organism>
<dbReference type="RefSeq" id="WP_015159177.1">
    <property type="nucleotide sequence ID" value="NC_019697.1"/>
</dbReference>
<gene>
    <name evidence="7" type="ORF">Cha6605_1901</name>
</gene>
<dbReference type="STRING" id="1173020.Cha6605_1901"/>
<keyword evidence="4 6" id="KW-1133">Transmembrane helix</keyword>
<evidence type="ECO:0000256" key="5">
    <source>
        <dbReference type="ARBA" id="ARBA00023136"/>
    </source>
</evidence>
<name>K9UFM5_CHAP6</name>
<feature type="transmembrane region" description="Helical" evidence="6">
    <location>
        <begin position="198"/>
        <end position="217"/>
    </location>
</feature>
<evidence type="ECO:0000256" key="4">
    <source>
        <dbReference type="ARBA" id="ARBA00022989"/>
    </source>
</evidence>
<dbReference type="OrthoDB" id="581804at2"/>
<dbReference type="EMBL" id="CP003600">
    <property type="protein sequence ID" value="AFY93009.1"/>
    <property type="molecule type" value="Genomic_DNA"/>
</dbReference>
<reference evidence="7 8" key="1">
    <citation type="submission" date="2012-05" db="EMBL/GenBank/DDBJ databases">
        <title>Finished chromosome of genome of Chamaesiphon sp. PCC 6605.</title>
        <authorList>
            <consortium name="US DOE Joint Genome Institute"/>
            <person name="Gugger M."/>
            <person name="Coursin T."/>
            <person name="Rippka R."/>
            <person name="Tandeau De Marsac N."/>
            <person name="Huntemann M."/>
            <person name="Wei C.-L."/>
            <person name="Han J."/>
            <person name="Detter J.C."/>
            <person name="Han C."/>
            <person name="Tapia R."/>
            <person name="Chen A."/>
            <person name="Kyrpides N."/>
            <person name="Mavromatis K."/>
            <person name="Markowitz V."/>
            <person name="Szeto E."/>
            <person name="Ivanova N."/>
            <person name="Pagani I."/>
            <person name="Pati A."/>
            <person name="Goodwin L."/>
            <person name="Nordberg H.P."/>
            <person name="Cantor M.N."/>
            <person name="Hua S.X."/>
            <person name="Woyke T."/>
            <person name="Kerfeld C.A."/>
        </authorList>
    </citation>
    <scope>NUCLEOTIDE SEQUENCE [LARGE SCALE GENOMIC DNA]</scope>
    <source>
        <strain evidence="8">ATCC 27169 / PCC 6605</strain>
    </source>
</reference>
<feature type="transmembrane region" description="Helical" evidence="6">
    <location>
        <begin position="229"/>
        <end position="248"/>
    </location>
</feature>
<dbReference type="eggNOG" id="COG0730">
    <property type="taxonomic scope" value="Bacteria"/>
</dbReference>
<proteinExistence type="inferred from homology"/>
<dbReference type="Proteomes" id="UP000010366">
    <property type="component" value="Chromosome"/>
</dbReference>
<feature type="transmembrane region" description="Helical" evidence="6">
    <location>
        <begin position="137"/>
        <end position="161"/>
    </location>
</feature>
<dbReference type="PANTHER" id="PTHR43701:SF2">
    <property type="entry name" value="MEMBRANE TRANSPORTER PROTEIN YJNA-RELATED"/>
    <property type="match status" value="1"/>
</dbReference>
<evidence type="ECO:0000256" key="1">
    <source>
        <dbReference type="ARBA" id="ARBA00004141"/>
    </source>
</evidence>
<feature type="transmembrane region" description="Helical" evidence="6">
    <location>
        <begin position="70"/>
        <end position="92"/>
    </location>
</feature>
<dbReference type="HOGENOM" id="CLU_045498_1_0_3"/>
<dbReference type="InterPro" id="IPR002781">
    <property type="entry name" value="TM_pro_TauE-like"/>
</dbReference>
<feature type="transmembrane region" description="Helical" evidence="6">
    <location>
        <begin position="173"/>
        <end position="192"/>
    </location>
</feature>
<keyword evidence="3 6" id="KW-0812">Transmembrane</keyword>
<dbReference type="AlphaFoldDB" id="K9UFM5"/>
<evidence type="ECO:0000256" key="6">
    <source>
        <dbReference type="RuleBase" id="RU363041"/>
    </source>
</evidence>
<keyword evidence="8" id="KW-1185">Reference proteome</keyword>
<dbReference type="GO" id="GO:0005886">
    <property type="term" value="C:plasma membrane"/>
    <property type="evidence" value="ECO:0007669"/>
    <property type="project" value="UniProtKB-SubCell"/>
</dbReference>
<dbReference type="PATRIC" id="fig|1173020.3.peg.2165"/>
<evidence type="ECO:0000313" key="7">
    <source>
        <dbReference type="EMBL" id="AFY93009.1"/>
    </source>
</evidence>